<name>A0AAN9K6W0_CLITE</name>
<dbReference type="Pfam" id="PF13041">
    <property type="entry name" value="PPR_2"/>
    <property type="match status" value="1"/>
</dbReference>
<protein>
    <recommendedName>
        <fullName evidence="5">Pentatricopeptide repeat-containing protein</fullName>
    </recommendedName>
</protein>
<dbReference type="PROSITE" id="PS51375">
    <property type="entry name" value="PPR"/>
    <property type="match status" value="2"/>
</dbReference>
<evidence type="ECO:0000313" key="4">
    <source>
        <dbReference type="Proteomes" id="UP001359559"/>
    </source>
</evidence>
<evidence type="ECO:0000256" key="1">
    <source>
        <dbReference type="ARBA" id="ARBA00022737"/>
    </source>
</evidence>
<sequence length="261" mass="30458">MATRSFLKQWKILHQASVFQGTCMRTSNPMEHASTSLTLRPTFVRVSKCNSFEMASCFRHYHDGRPRGPLWRGKKLIGKEALFVILGMKRFKDDEDKLHKFIATHGLRLLKMDMIAVLTELERQEHVSLALMMFKVMQKQDWYKPDAFLYKDLIIALARSKKMDEVLQLWESMRKENLFPDSQTYTEVIRGFLSSGSPADAMNVYEDMKNSPDPPDELPFRILLKGLLPHPILRNKVKQDFEEIFPDSNIYDPPQEIFGTR</sequence>
<keyword evidence="4" id="KW-1185">Reference proteome</keyword>
<feature type="repeat" description="PPR" evidence="2">
    <location>
        <begin position="146"/>
        <end position="180"/>
    </location>
</feature>
<dbReference type="InterPro" id="IPR044795">
    <property type="entry name" value="THA8L-like"/>
</dbReference>
<dbReference type="InterPro" id="IPR011990">
    <property type="entry name" value="TPR-like_helical_dom_sf"/>
</dbReference>
<dbReference type="EMBL" id="JAYKXN010000002">
    <property type="protein sequence ID" value="KAK7311309.1"/>
    <property type="molecule type" value="Genomic_DNA"/>
</dbReference>
<feature type="repeat" description="PPR" evidence="2">
    <location>
        <begin position="181"/>
        <end position="215"/>
    </location>
</feature>
<evidence type="ECO:0000256" key="2">
    <source>
        <dbReference type="PROSITE-ProRule" id="PRU00708"/>
    </source>
</evidence>
<reference evidence="3 4" key="1">
    <citation type="submission" date="2024-01" db="EMBL/GenBank/DDBJ databases">
        <title>The genomes of 5 underutilized Papilionoideae crops provide insights into root nodulation and disease resistance.</title>
        <authorList>
            <person name="Yuan L."/>
        </authorList>
    </citation>
    <scope>NUCLEOTIDE SEQUENCE [LARGE SCALE GENOMIC DNA]</scope>
    <source>
        <strain evidence="3">LY-2023</strain>
        <tissue evidence="3">Leaf</tissue>
    </source>
</reference>
<keyword evidence="1" id="KW-0677">Repeat</keyword>
<dbReference type="InterPro" id="IPR002885">
    <property type="entry name" value="PPR_rpt"/>
</dbReference>
<organism evidence="3 4">
    <name type="scientific">Clitoria ternatea</name>
    <name type="common">Butterfly pea</name>
    <dbReference type="NCBI Taxonomy" id="43366"/>
    <lineage>
        <taxon>Eukaryota</taxon>
        <taxon>Viridiplantae</taxon>
        <taxon>Streptophyta</taxon>
        <taxon>Embryophyta</taxon>
        <taxon>Tracheophyta</taxon>
        <taxon>Spermatophyta</taxon>
        <taxon>Magnoliopsida</taxon>
        <taxon>eudicotyledons</taxon>
        <taxon>Gunneridae</taxon>
        <taxon>Pentapetalae</taxon>
        <taxon>rosids</taxon>
        <taxon>fabids</taxon>
        <taxon>Fabales</taxon>
        <taxon>Fabaceae</taxon>
        <taxon>Papilionoideae</taxon>
        <taxon>50 kb inversion clade</taxon>
        <taxon>NPAAA clade</taxon>
        <taxon>indigoferoid/millettioid clade</taxon>
        <taxon>Phaseoleae</taxon>
        <taxon>Clitoria</taxon>
    </lineage>
</organism>
<dbReference type="PANTHER" id="PTHR46870:SF2">
    <property type="entry name" value="PROTEIN THYLAKOID ASSEMBLY 8-LIKE, CHLOROPLASTIC"/>
    <property type="match status" value="1"/>
</dbReference>
<accession>A0AAN9K6W0</accession>
<dbReference type="Proteomes" id="UP001359559">
    <property type="component" value="Unassembled WGS sequence"/>
</dbReference>
<evidence type="ECO:0008006" key="5">
    <source>
        <dbReference type="Google" id="ProtNLM"/>
    </source>
</evidence>
<dbReference type="AlphaFoldDB" id="A0AAN9K6W0"/>
<proteinExistence type="predicted"/>
<dbReference type="NCBIfam" id="TIGR00756">
    <property type="entry name" value="PPR"/>
    <property type="match status" value="2"/>
</dbReference>
<dbReference type="PANTHER" id="PTHR46870">
    <property type="entry name" value="PROTEIN THYLAKOID ASSEMBLY 8-LIKE, CHLOROPLASTIC"/>
    <property type="match status" value="1"/>
</dbReference>
<evidence type="ECO:0000313" key="3">
    <source>
        <dbReference type="EMBL" id="KAK7311309.1"/>
    </source>
</evidence>
<comment type="caution">
    <text evidence="3">The sequence shown here is derived from an EMBL/GenBank/DDBJ whole genome shotgun (WGS) entry which is preliminary data.</text>
</comment>
<dbReference type="Gene3D" id="1.25.40.10">
    <property type="entry name" value="Tetratricopeptide repeat domain"/>
    <property type="match status" value="1"/>
</dbReference>
<gene>
    <name evidence="3" type="ORF">RJT34_09358</name>
</gene>